<feature type="modified residue" description="4-aspartylphosphate" evidence="4">
    <location>
        <position position="264"/>
    </location>
</feature>
<reference evidence="8" key="1">
    <citation type="journal article" date="2019" name="Int. J. Syst. Evol. Microbiol.">
        <title>The Global Catalogue of Microorganisms (GCM) 10K type strain sequencing project: providing services to taxonomists for standard genome sequencing and annotation.</title>
        <authorList>
            <consortium name="The Broad Institute Genomics Platform"/>
            <consortium name="The Broad Institute Genome Sequencing Center for Infectious Disease"/>
            <person name="Wu L."/>
            <person name="Ma J."/>
        </authorList>
    </citation>
    <scope>NUCLEOTIDE SEQUENCE [LARGE SCALE GENOMIC DNA]</scope>
    <source>
        <strain evidence="8">CCM 7480</strain>
    </source>
</reference>
<evidence type="ECO:0000256" key="4">
    <source>
        <dbReference type="PROSITE-ProRule" id="PRU00169"/>
    </source>
</evidence>
<evidence type="ECO:0000259" key="6">
    <source>
        <dbReference type="PROSITE" id="PS50110"/>
    </source>
</evidence>
<organism evidence="7 8">
    <name type="scientific">Massilia haematophila</name>
    <dbReference type="NCBI Taxonomy" id="457923"/>
    <lineage>
        <taxon>Bacteria</taxon>
        <taxon>Pseudomonadati</taxon>
        <taxon>Pseudomonadota</taxon>
        <taxon>Betaproteobacteria</taxon>
        <taxon>Burkholderiales</taxon>
        <taxon>Oxalobacteraceae</taxon>
        <taxon>Telluria group</taxon>
        <taxon>Massilia</taxon>
    </lineage>
</organism>
<feature type="domain" description="Response regulatory" evidence="6">
    <location>
        <begin position="215"/>
        <end position="331"/>
    </location>
</feature>
<dbReference type="PROSITE" id="PS50109">
    <property type="entry name" value="HIS_KIN"/>
    <property type="match status" value="1"/>
</dbReference>
<dbReference type="InterPro" id="IPR001789">
    <property type="entry name" value="Sig_transdc_resp-reg_receiver"/>
</dbReference>
<name>A0ABV7PG03_9BURK</name>
<evidence type="ECO:0000313" key="7">
    <source>
        <dbReference type="EMBL" id="MFC3456914.1"/>
    </source>
</evidence>
<dbReference type="Pfam" id="PF00072">
    <property type="entry name" value="Response_reg"/>
    <property type="match status" value="1"/>
</dbReference>
<dbReference type="SUPFAM" id="SSF52172">
    <property type="entry name" value="CheY-like"/>
    <property type="match status" value="1"/>
</dbReference>
<dbReference type="PANTHER" id="PTHR43547">
    <property type="entry name" value="TWO-COMPONENT HISTIDINE KINASE"/>
    <property type="match status" value="1"/>
</dbReference>
<dbReference type="EMBL" id="JBHRVV010000001">
    <property type="protein sequence ID" value="MFC3456914.1"/>
    <property type="molecule type" value="Genomic_DNA"/>
</dbReference>
<dbReference type="InterPro" id="IPR011006">
    <property type="entry name" value="CheY-like_superfamily"/>
</dbReference>
<dbReference type="GO" id="GO:0005524">
    <property type="term" value="F:ATP binding"/>
    <property type="evidence" value="ECO:0007669"/>
    <property type="project" value="UniProtKB-KW"/>
</dbReference>
<dbReference type="EC" id="2.7.13.3" evidence="2"/>
<dbReference type="RefSeq" id="WP_312551478.1">
    <property type="nucleotide sequence ID" value="NZ_JBHRVV010000001.1"/>
</dbReference>
<dbReference type="PANTHER" id="PTHR43547:SF2">
    <property type="entry name" value="HYBRID SIGNAL TRANSDUCTION HISTIDINE KINASE C"/>
    <property type="match status" value="1"/>
</dbReference>
<accession>A0ABV7PG03</accession>
<dbReference type="SMART" id="SM00387">
    <property type="entry name" value="HATPase_c"/>
    <property type="match status" value="1"/>
</dbReference>
<keyword evidence="7" id="KW-0547">Nucleotide-binding</keyword>
<protein>
    <recommendedName>
        <fullName evidence="2">histidine kinase</fullName>
        <ecNumber evidence="2">2.7.13.3</ecNumber>
    </recommendedName>
</protein>
<dbReference type="Pfam" id="PF02518">
    <property type="entry name" value="HATPase_c"/>
    <property type="match status" value="1"/>
</dbReference>
<dbReference type="SMART" id="SM00448">
    <property type="entry name" value="REC"/>
    <property type="match status" value="1"/>
</dbReference>
<dbReference type="PROSITE" id="PS50110">
    <property type="entry name" value="RESPONSE_REGULATORY"/>
    <property type="match status" value="1"/>
</dbReference>
<dbReference type="InterPro" id="IPR004358">
    <property type="entry name" value="Sig_transdc_His_kin-like_C"/>
</dbReference>
<comment type="catalytic activity">
    <reaction evidence="1">
        <text>ATP + protein L-histidine = ADP + protein N-phospho-L-histidine.</text>
        <dbReference type="EC" id="2.7.13.3"/>
    </reaction>
</comment>
<comment type="caution">
    <text evidence="7">The sequence shown here is derived from an EMBL/GenBank/DDBJ whole genome shotgun (WGS) entry which is preliminary data.</text>
</comment>
<evidence type="ECO:0000256" key="3">
    <source>
        <dbReference type="ARBA" id="ARBA00022553"/>
    </source>
</evidence>
<dbReference type="InterPro" id="IPR036890">
    <property type="entry name" value="HATPase_C_sf"/>
</dbReference>
<dbReference type="InterPro" id="IPR005467">
    <property type="entry name" value="His_kinase_dom"/>
</dbReference>
<feature type="domain" description="Histidine kinase" evidence="5">
    <location>
        <begin position="1"/>
        <end position="196"/>
    </location>
</feature>
<keyword evidence="7" id="KW-0067">ATP-binding</keyword>
<dbReference type="CDD" id="cd17580">
    <property type="entry name" value="REC_2_DhkD-like"/>
    <property type="match status" value="1"/>
</dbReference>
<gene>
    <name evidence="7" type="ORF">ACFOPH_01425</name>
</gene>
<sequence length="336" mass="36035">MLNETRVRQSSAIIGRQVRHMTRLVDDLLDVSRVTRGLIVLDKALLDARAIVDEAVEQVRPQLVARRQRLGVHLPGAPAAVEGDRARLVQVMSNLLGNAVKYTQEEGTIDIHVRREDGMLVLSVTDDGIGMEPELTESAFDLFAQGKRSSDRSQGGLGLGLALVRNLVELHGGAVGCASPGPGRGSTFTVRLPLAAPQPQPEEQGAGPRRGERLKLMVVDDNVDAADTLAMLLEAAGHDVAVEHGSRSALERARLAPPDVFLLDIGLPEIDGRELARRLRAQPETAGCVLIAVSGYGQEQDRRAAKEAGFSHHLVKPVDFDELAGLLAEVRGTAVA</sequence>
<dbReference type="PRINTS" id="PR00344">
    <property type="entry name" value="BCTRLSENSOR"/>
</dbReference>
<dbReference type="SUPFAM" id="SSF55874">
    <property type="entry name" value="ATPase domain of HSP90 chaperone/DNA topoisomerase II/histidine kinase"/>
    <property type="match status" value="1"/>
</dbReference>
<evidence type="ECO:0000259" key="5">
    <source>
        <dbReference type="PROSITE" id="PS50109"/>
    </source>
</evidence>
<dbReference type="Proteomes" id="UP001595665">
    <property type="component" value="Unassembled WGS sequence"/>
</dbReference>
<keyword evidence="3 4" id="KW-0597">Phosphoprotein</keyword>
<proteinExistence type="predicted"/>
<dbReference type="Gene3D" id="3.40.50.2300">
    <property type="match status" value="1"/>
</dbReference>
<evidence type="ECO:0000256" key="2">
    <source>
        <dbReference type="ARBA" id="ARBA00012438"/>
    </source>
</evidence>
<keyword evidence="8" id="KW-1185">Reference proteome</keyword>
<evidence type="ECO:0000313" key="8">
    <source>
        <dbReference type="Proteomes" id="UP001595665"/>
    </source>
</evidence>
<dbReference type="Gene3D" id="3.30.565.10">
    <property type="entry name" value="Histidine kinase-like ATPase, C-terminal domain"/>
    <property type="match status" value="1"/>
</dbReference>
<evidence type="ECO:0000256" key="1">
    <source>
        <dbReference type="ARBA" id="ARBA00000085"/>
    </source>
</evidence>
<dbReference type="InterPro" id="IPR003594">
    <property type="entry name" value="HATPase_dom"/>
</dbReference>